<organism evidence="2 3">
    <name type="scientific">Candidatus Collierbacteria bacterium GW2011_GWC2_43_12</name>
    <dbReference type="NCBI Taxonomy" id="1618390"/>
    <lineage>
        <taxon>Bacteria</taxon>
        <taxon>Candidatus Collieribacteriota</taxon>
    </lineage>
</organism>
<dbReference type="AlphaFoldDB" id="A0A0G1D974"/>
<keyword evidence="1" id="KW-0812">Transmembrane</keyword>
<name>A0A0G1D974_9BACT</name>
<sequence>MSNKLRIDWWSVVFSAAVGILFAAISFAVSPPVLAGIVATVVFCLVFSWAAWSTGAFSRTGPVSF</sequence>
<keyword evidence="1" id="KW-0472">Membrane</keyword>
<evidence type="ECO:0000313" key="2">
    <source>
        <dbReference type="EMBL" id="KKS94480.1"/>
    </source>
</evidence>
<reference evidence="2 3" key="1">
    <citation type="journal article" date="2015" name="Nature">
        <title>rRNA introns, odd ribosomes, and small enigmatic genomes across a large radiation of phyla.</title>
        <authorList>
            <person name="Brown C.T."/>
            <person name="Hug L.A."/>
            <person name="Thomas B.C."/>
            <person name="Sharon I."/>
            <person name="Castelle C.J."/>
            <person name="Singh A."/>
            <person name="Wilkins M.J."/>
            <person name="Williams K.H."/>
            <person name="Banfield J.F."/>
        </authorList>
    </citation>
    <scope>NUCLEOTIDE SEQUENCE [LARGE SCALE GENOMIC DNA]</scope>
</reference>
<comment type="caution">
    <text evidence="2">The sequence shown here is derived from an EMBL/GenBank/DDBJ whole genome shotgun (WGS) entry which is preliminary data.</text>
</comment>
<feature type="transmembrane region" description="Helical" evidence="1">
    <location>
        <begin position="33"/>
        <end position="52"/>
    </location>
</feature>
<evidence type="ECO:0000313" key="3">
    <source>
        <dbReference type="Proteomes" id="UP000033980"/>
    </source>
</evidence>
<proteinExistence type="predicted"/>
<accession>A0A0G1D974</accession>
<gene>
    <name evidence="2" type="ORF">UV68_C0011G0011</name>
</gene>
<protein>
    <submittedName>
        <fullName evidence="2">Uncharacterized protein</fullName>
    </submittedName>
</protein>
<keyword evidence="1" id="KW-1133">Transmembrane helix</keyword>
<feature type="transmembrane region" description="Helical" evidence="1">
    <location>
        <begin position="7"/>
        <end position="27"/>
    </location>
</feature>
<dbReference type="Proteomes" id="UP000033980">
    <property type="component" value="Unassembled WGS sequence"/>
</dbReference>
<dbReference type="EMBL" id="LCFK01000011">
    <property type="protein sequence ID" value="KKS94480.1"/>
    <property type="molecule type" value="Genomic_DNA"/>
</dbReference>
<evidence type="ECO:0000256" key="1">
    <source>
        <dbReference type="SAM" id="Phobius"/>
    </source>
</evidence>